<dbReference type="EMBL" id="SMAL01000002">
    <property type="protein sequence ID" value="TCT16011.1"/>
    <property type="molecule type" value="Genomic_DNA"/>
</dbReference>
<accession>A0A4R3MP18</accession>
<keyword evidence="2" id="KW-1185">Reference proteome</keyword>
<reference evidence="1 2" key="1">
    <citation type="submission" date="2019-03" db="EMBL/GenBank/DDBJ databases">
        <title>Genomic Encyclopedia of Type Strains, Phase IV (KMG-IV): sequencing the most valuable type-strain genomes for metagenomic binning, comparative biology and taxonomic classification.</title>
        <authorList>
            <person name="Goeker M."/>
        </authorList>
    </citation>
    <scope>NUCLEOTIDE SEQUENCE [LARGE SCALE GENOMIC DNA]</scope>
    <source>
        <strain evidence="1 2">DSM 24629</strain>
    </source>
</reference>
<organism evidence="1 2">
    <name type="scientific">Natranaerovirga pectinivora</name>
    <dbReference type="NCBI Taxonomy" id="682400"/>
    <lineage>
        <taxon>Bacteria</taxon>
        <taxon>Bacillati</taxon>
        <taxon>Bacillota</taxon>
        <taxon>Clostridia</taxon>
        <taxon>Lachnospirales</taxon>
        <taxon>Natranaerovirgaceae</taxon>
        <taxon>Natranaerovirga</taxon>
    </lineage>
</organism>
<comment type="caution">
    <text evidence="1">The sequence shown here is derived from an EMBL/GenBank/DDBJ whole genome shotgun (WGS) entry which is preliminary data.</text>
</comment>
<gene>
    <name evidence="1" type="ORF">EDC18_10225</name>
</gene>
<proteinExistence type="predicted"/>
<evidence type="ECO:0000313" key="1">
    <source>
        <dbReference type="EMBL" id="TCT16011.1"/>
    </source>
</evidence>
<name>A0A4R3MP18_9FIRM</name>
<dbReference type="RefSeq" id="WP_132250056.1">
    <property type="nucleotide sequence ID" value="NZ_SMAL01000002.1"/>
</dbReference>
<protein>
    <submittedName>
        <fullName evidence="1">Uncharacterized protein</fullName>
    </submittedName>
</protein>
<dbReference type="Proteomes" id="UP000294902">
    <property type="component" value="Unassembled WGS sequence"/>
</dbReference>
<sequence>MENKYFLNFETAWSFPIMQYVTNSSYVEVRKASGIAYILLELISESENIEEKLVVTLKNLGVPYDIHYIFCGELANMIDLGIVRMKANRDFGVDLLEMYYISDFEVTELGKRLFAEGTIPTGNNSIKKLNVYYDLATKNIMIKSDYRLFRFDSATIDEGCIGKVQLNSDDVELFISENMHSYGFRKGEAITGCEHENPEAFVYKLEDAVVIQIDQEKMYLSAKDKARNTYISENYSIEIISNIIGAKKKYHFPDDTLPEIPRYDYSDVYNVEQIAMPSQLFTVLAVKNQLSLSTGIEMKNSECIIDKNEVLEIFQQSGIEGYACYFENGTLYKIIPGRFEVELEGFQSKCEINLIITQRMSDECANQVLRGVFLKCIETEEPIKRCNVIKKLTEISTYKDYAEQFTFSLLKKQKNIEDKVGIFLKLNNKFLREKWWHEFVICKAQELFDDLCAQVTIDNFSAKNTLGESLNKILKQNDFDYLSSISRNLIVTEGEEIAYEAMEGLNYSAESVLGVINIFKTYCVDVLNGETISSQSKLGRQCVLLGQSLSELKELTGISDVIEDAAELDIDADRFIQVLATYNDMLKKLEKYRLYAVEQFNALLAFNERYTDIREIVTIEIEALKNPSNINKNYINQRLKKSRYKDAICDLHIRLQYELNRLFGTQNAQTYDLLSNAGITRYLSEDELSEMHVVRKCRNEFQHPTGKRNNKYSEQRIKEWCQIVEKLGGMDNESCSKN</sequence>
<evidence type="ECO:0000313" key="2">
    <source>
        <dbReference type="Proteomes" id="UP000294902"/>
    </source>
</evidence>
<dbReference type="AlphaFoldDB" id="A0A4R3MP18"/>